<keyword evidence="2 4" id="KW-1133">Transmembrane helix</keyword>
<feature type="transmembrane region" description="Helical" evidence="4">
    <location>
        <begin position="354"/>
        <end position="374"/>
    </location>
</feature>
<feature type="transmembrane region" description="Helical" evidence="4">
    <location>
        <begin position="272"/>
        <end position="291"/>
    </location>
</feature>
<feature type="transmembrane region" description="Helical" evidence="4">
    <location>
        <begin position="161"/>
        <end position="179"/>
    </location>
</feature>
<dbReference type="GO" id="GO:0005886">
    <property type="term" value="C:plasma membrane"/>
    <property type="evidence" value="ECO:0007669"/>
    <property type="project" value="TreeGrafter"/>
</dbReference>
<sequence>MKQFQKSKVLLISFAHFTHDIFSALLAPILPLLIERLGISLTQASFLDIARKIPSLFNPLLGLIAERNDAKYFVILTPSITAVSMGLLSLTSSYAVALFLLFIAGISAAFFHIPSPTMIKEFSGNQSGKGMSYFMVGGESARTVGPILAAGVISLWGLDGIWKLTPLGILSSIFLYIKLKDYKTTFNAKKFEKGEIKSVLNKVKPFFTMLTVFILFNYTSKYAISLYLPLFLTHNGYSVESASIAFGVLQGFGILGAFFAGRFSDKIGRVNMLIISSIGSALFLILFLLFFKNALWILLAPLGFFLFTSSPVLLAFVHDLKTNKPTFINSIYMGINFGVSSVIVYLVGLVGEKIGLFKTFEITVVLTLVSIFFINRLKK</sequence>
<evidence type="ECO:0000256" key="4">
    <source>
        <dbReference type="SAM" id="Phobius"/>
    </source>
</evidence>
<dbReference type="AlphaFoldDB" id="B9L922"/>
<keyword evidence="3 4" id="KW-0472">Membrane</keyword>
<accession>B9L922</accession>
<dbReference type="OrthoDB" id="9770492at2"/>
<evidence type="ECO:0000256" key="2">
    <source>
        <dbReference type="ARBA" id="ARBA00022989"/>
    </source>
</evidence>
<dbReference type="HOGENOM" id="CLU_040537_1_1_7"/>
<dbReference type="STRING" id="598659.NAMH_0725"/>
<dbReference type="InterPro" id="IPR020846">
    <property type="entry name" value="MFS_dom"/>
</dbReference>
<evidence type="ECO:0000313" key="7">
    <source>
        <dbReference type="Proteomes" id="UP000000448"/>
    </source>
</evidence>
<dbReference type="Pfam" id="PF07690">
    <property type="entry name" value="MFS_1"/>
    <property type="match status" value="1"/>
</dbReference>
<evidence type="ECO:0000259" key="5">
    <source>
        <dbReference type="PROSITE" id="PS50850"/>
    </source>
</evidence>
<reference evidence="6 7" key="1">
    <citation type="journal article" date="2009" name="PLoS Genet.">
        <title>Adaptations to submarine hydrothermal environments exemplified by the genome of Nautilia profundicola.</title>
        <authorList>
            <person name="Campbell B.J."/>
            <person name="Smith J.L."/>
            <person name="Hanson T.E."/>
            <person name="Klotz M.G."/>
            <person name="Stein L.Y."/>
            <person name="Lee C.K."/>
            <person name="Wu D."/>
            <person name="Robinson J.M."/>
            <person name="Khouri H.M."/>
            <person name="Eisen J.A."/>
            <person name="Cary S.C."/>
        </authorList>
    </citation>
    <scope>NUCLEOTIDE SEQUENCE [LARGE SCALE GENOMIC DNA]</scope>
    <source>
        <strain evidence="7">ATCC BAA-1463 / DSM 18972 / AmH</strain>
    </source>
</reference>
<dbReference type="SUPFAM" id="SSF103473">
    <property type="entry name" value="MFS general substrate transporter"/>
    <property type="match status" value="1"/>
</dbReference>
<feature type="transmembrane region" description="Helical" evidence="4">
    <location>
        <begin position="9"/>
        <end position="34"/>
    </location>
</feature>
<dbReference type="GO" id="GO:0022857">
    <property type="term" value="F:transmembrane transporter activity"/>
    <property type="evidence" value="ECO:0007669"/>
    <property type="project" value="InterPro"/>
</dbReference>
<keyword evidence="1 4" id="KW-0812">Transmembrane</keyword>
<keyword evidence="7" id="KW-1185">Reference proteome</keyword>
<feature type="transmembrane region" description="Helical" evidence="4">
    <location>
        <begin position="239"/>
        <end position="260"/>
    </location>
</feature>
<proteinExistence type="predicted"/>
<dbReference type="RefSeq" id="WP_015901768.1">
    <property type="nucleotide sequence ID" value="NC_012115.1"/>
</dbReference>
<evidence type="ECO:0000313" key="6">
    <source>
        <dbReference type="EMBL" id="ACM92716.1"/>
    </source>
</evidence>
<dbReference type="Proteomes" id="UP000000448">
    <property type="component" value="Chromosome"/>
</dbReference>
<dbReference type="InterPro" id="IPR011701">
    <property type="entry name" value="MFS"/>
</dbReference>
<dbReference type="PRINTS" id="PR01988">
    <property type="entry name" value="EXPORTERBACE"/>
</dbReference>
<protein>
    <submittedName>
        <fullName evidence="6">Related to fosmidomycin resistance protein</fullName>
    </submittedName>
</protein>
<dbReference type="PROSITE" id="PS50850">
    <property type="entry name" value="MFS"/>
    <property type="match status" value="1"/>
</dbReference>
<dbReference type="CDD" id="cd17478">
    <property type="entry name" value="MFS_FsR"/>
    <property type="match status" value="1"/>
</dbReference>
<name>B9L922_NAUPA</name>
<dbReference type="EMBL" id="CP001279">
    <property type="protein sequence ID" value="ACM92716.1"/>
    <property type="molecule type" value="Genomic_DNA"/>
</dbReference>
<gene>
    <name evidence="6" type="ordered locus">NAMH_0725</name>
</gene>
<feature type="transmembrane region" description="Helical" evidence="4">
    <location>
        <begin position="94"/>
        <end position="113"/>
    </location>
</feature>
<dbReference type="PANTHER" id="PTHR43129">
    <property type="entry name" value="FOSMIDOMYCIN RESISTANCE PROTEIN"/>
    <property type="match status" value="1"/>
</dbReference>
<dbReference type="KEGG" id="nam:NAMH_0725"/>
<dbReference type="Gene3D" id="1.20.1250.20">
    <property type="entry name" value="MFS general substrate transporter like domains"/>
    <property type="match status" value="2"/>
</dbReference>
<organism evidence="6 7">
    <name type="scientific">Nautilia profundicola (strain ATCC BAA-1463 / DSM 18972 / AmH)</name>
    <dbReference type="NCBI Taxonomy" id="598659"/>
    <lineage>
        <taxon>Bacteria</taxon>
        <taxon>Pseudomonadati</taxon>
        <taxon>Campylobacterota</taxon>
        <taxon>Epsilonproteobacteria</taxon>
        <taxon>Nautiliales</taxon>
        <taxon>Nautiliaceae</taxon>
        <taxon>Nautilia</taxon>
    </lineage>
</organism>
<dbReference type="InterPro" id="IPR022324">
    <property type="entry name" value="Bacilysin_exporter_BacE_put"/>
</dbReference>
<evidence type="ECO:0000256" key="1">
    <source>
        <dbReference type="ARBA" id="ARBA00022692"/>
    </source>
</evidence>
<dbReference type="InterPro" id="IPR036259">
    <property type="entry name" value="MFS_trans_sf"/>
</dbReference>
<evidence type="ECO:0000256" key="3">
    <source>
        <dbReference type="ARBA" id="ARBA00023136"/>
    </source>
</evidence>
<feature type="transmembrane region" description="Helical" evidence="4">
    <location>
        <begin position="199"/>
        <end position="219"/>
    </location>
</feature>
<feature type="transmembrane region" description="Helical" evidence="4">
    <location>
        <begin position="297"/>
        <end position="317"/>
    </location>
</feature>
<feature type="transmembrane region" description="Helical" evidence="4">
    <location>
        <begin position="329"/>
        <end position="348"/>
    </location>
</feature>
<dbReference type="eggNOG" id="COG2271">
    <property type="taxonomic scope" value="Bacteria"/>
</dbReference>
<feature type="domain" description="Major facilitator superfamily (MFS) profile" evidence="5">
    <location>
        <begin position="8"/>
        <end position="379"/>
    </location>
</feature>
<dbReference type="PANTHER" id="PTHR43129:SF1">
    <property type="entry name" value="FOSMIDOMYCIN RESISTANCE PROTEIN"/>
    <property type="match status" value="1"/>
</dbReference>